<dbReference type="AlphaFoldDB" id="A0A3G8LXW8"/>
<dbReference type="NCBIfam" id="TIGR02258">
    <property type="entry name" value="2_5_ligase"/>
    <property type="match status" value="1"/>
</dbReference>
<dbReference type="InterPro" id="IPR009097">
    <property type="entry name" value="Cyclic_Pdiesterase"/>
</dbReference>
<dbReference type="Pfam" id="PF02834">
    <property type="entry name" value="LigT_PEase"/>
    <property type="match status" value="1"/>
</dbReference>
<dbReference type="KEGG" id="slj:EGC82_18680"/>
<dbReference type="OrthoDB" id="7061261at2"/>
<sequence length="198" mass="22360">MQTTSSRRLFVGFSLDKSQEEKILLLQHRLKLLINNEAKIVSDTNLHMTLGFLGQVDPTSYTSIINAIGLMHKPIFQQPLDTLALWQSTQLICLKGQASKPLLAMIQSLISIAKQHNLFVSQHQYTPHISLFRHVNMTNLPILGCTTNLSLTPTHLHLYQSINNSQQINYSIIKSWPLIADDKKPLLLSIPPLNFRGS</sequence>
<protein>
    <submittedName>
        <fullName evidence="3">RNA 2',3'-cyclic phosphodiesterase</fullName>
    </submittedName>
</protein>
<keyword evidence="1" id="KW-0378">Hydrolase</keyword>
<evidence type="ECO:0000259" key="2">
    <source>
        <dbReference type="Pfam" id="PF02834"/>
    </source>
</evidence>
<dbReference type="Gene3D" id="3.90.1140.10">
    <property type="entry name" value="Cyclic phosphodiesterase"/>
    <property type="match status" value="1"/>
</dbReference>
<dbReference type="Proteomes" id="UP000278035">
    <property type="component" value="Chromosome"/>
</dbReference>
<evidence type="ECO:0000313" key="4">
    <source>
        <dbReference type="Proteomes" id="UP000278035"/>
    </source>
</evidence>
<proteinExistence type="predicted"/>
<reference evidence="4" key="1">
    <citation type="submission" date="2018-11" db="EMBL/GenBank/DDBJ databases">
        <title>Shewanella sp. M2.</title>
        <authorList>
            <person name="Hwang Y.J."/>
            <person name="Hwang C.Y."/>
        </authorList>
    </citation>
    <scope>NUCLEOTIDE SEQUENCE [LARGE SCALE GENOMIC DNA]</scope>
    <source>
        <strain evidence="4">LMG 19866</strain>
    </source>
</reference>
<dbReference type="InterPro" id="IPR004175">
    <property type="entry name" value="RNA_CPDase"/>
</dbReference>
<keyword evidence="4" id="KW-1185">Reference proteome</keyword>
<feature type="domain" description="Phosphoesterase HXTX" evidence="2">
    <location>
        <begin position="17"/>
        <end position="89"/>
    </location>
</feature>
<dbReference type="GO" id="GO:0008664">
    <property type="term" value="F:RNA 2',3'-cyclic 3'-phosphodiesterase activity"/>
    <property type="evidence" value="ECO:0007669"/>
    <property type="project" value="InterPro"/>
</dbReference>
<accession>A0A3G8LXW8</accession>
<dbReference type="PANTHER" id="PTHR35561:SF1">
    <property type="entry name" value="RNA 2',3'-CYCLIC PHOSPHODIESTERASE"/>
    <property type="match status" value="1"/>
</dbReference>
<dbReference type="PANTHER" id="PTHR35561">
    <property type="entry name" value="RNA 2',3'-CYCLIC PHOSPHODIESTERASE"/>
    <property type="match status" value="1"/>
</dbReference>
<dbReference type="RefSeq" id="WP_124732084.1">
    <property type="nucleotide sequence ID" value="NZ_CBCSKC010000005.1"/>
</dbReference>
<evidence type="ECO:0000256" key="1">
    <source>
        <dbReference type="ARBA" id="ARBA00022801"/>
    </source>
</evidence>
<dbReference type="SUPFAM" id="SSF55144">
    <property type="entry name" value="LigT-like"/>
    <property type="match status" value="1"/>
</dbReference>
<gene>
    <name evidence="3" type="primary">thpR</name>
    <name evidence="3" type="ORF">EGC82_18680</name>
</gene>
<dbReference type="InterPro" id="IPR014051">
    <property type="entry name" value="Phosphoesterase_HXTX"/>
</dbReference>
<organism evidence="3 4">
    <name type="scientific">Shewanella livingstonensis</name>
    <dbReference type="NCBI Taxonomy" id="150120"/>
    <lineage>
        <taxon>Bacteria</taxon>
        <taxon>Pseudomonadati</taxon>
        <taxon>Pseudomonadota</taxon>
        <taxon>Gammaproteobacteria</taxon>
        <taxon>Alteromonadales</taxon>
        <taxon>Shewanellaceae</taxon>
        <taxon>Shewanella</taxon>
    </lineage>
</organism>
<dbReference type="GO" id="GO:0004113">
    <property type="term" value="F:2',3'-cyclic-nucleotide 3'-phosphodiesterase activity"/>
    <property type="evidence" value="ECO:0007669"/>
    <property type="project" value="InterPro"/>
</dbReference>
<name>A0A3G8LXW8_9GAMM</name>
<evidence type="ECO:0000313" key="3">
    <source>
        <dbReference type="EMBL" id="AZG74593.1"/>
    </source>
</evidence>
<dbReference type="EMBL" id="CP034015">
    <property type="protein sequence ID" value="AZG74593.1"/>
    <property type="molecule type" value="Genomic_DNA"/>
</dbReference>